<comment type="caution">
    <text evidence="2">The sequence shown here is derived from an EMBL/GenBank/DDBJ whole genome shotgun (WGS) entry which is preliminary data.</text>
</comment>
<proteinExistence type="predicted"/>
<name>A0A4C1W5Q4_EUMVA</name>
<organism evidence="2 3">
    <name type="scientific">Eumeta variegata</name>
    <name type="common">Bagworm moth</name>
    <name type="synonym">Eumeta japonica</name>
    <dbReference type="NCBI Taxonomy" id="151549"/>
    <lineage>
        <taxon>Eukaryota</taxon>
        <taxon>Metazoa</taxon>
        <taxon>Ecdysozoa</taxon>
        <taxon>Arthropoda</taxon>
        <taxon>Hexapoda</taxon>
        <taxon>Insecta</taxon>
        <taxon>Pterygota</taxon>
        <taxon>Neoptera</taxon>
        <taxon>Endopterygota</taxon>
        <taxon>Lepidoptera</taxon>
        <taxon>Glossata</taxon>
        <taxon>Ditrysia</taxon>
        <taxon>Tineoidea</taxon>
        <taxon>Psychidae</taxon>
        <taxon>Oiketicinae</taxon>
        <taxon>Eumeta</taxon>
    </lineage>
</organism>
<dbReference type="GO" id="GO:0003824">
    <property type="term" value="F:catalytic activity"/>
    <property type="evidence" value="ECO:0007669"/>
    <property type="project" value="InterPro"/>
</dbReference>
<dbReference type="AlphaFoldDB" id="A0A4C1W5Q4"/>
<dbReference type="EMBL" id="BGZK01000488">
    <property type="protein sequence ID" value="GBP46668.1"/>
    <property type="molecule type" value="Genomic_DNA"/>
</dbReference>
<evidence type="ECO:0000313" key="2">
    <source>
        <dbReference type="EMBL" id="GBP46668.1"/>
    </source>
</evidence>
<feature type="domain" description="Endonuclease/exonuclease/phosphatase" evidence="1">
    <location>
        <begin position="88"/>
        <end position="212"/>
    </location>
</feature>
<dbReference type="Pfam" id="PF14529">
    <property type="entry name" value="Exo_endo_phos_2"/>
    <property type="match status" value="1"/>
</dbReference>
<keyword evidence="3" id="KW-1185">Reference proteome</keyword>
<dbReference type="InterPro" id="IPR036691">
    <property type="entry name" value="Endo/exonu/phosph_ase_sf"/>
</dbReference>
<evidence type="ECO:0000313" key="3">
    <source>
        <dbReference type="Proteomes" id="UP000299102"/>
    </source>
</evidence>
<accession>A0A4C1W5Q4</accession>
<dbReference type="SUPFAM" id="SSF56219">
    <property type="entry name" value="DNase I-like"/>
    <property type="match status" value="1"/>
</dbReference>
<reference evidence="2 3" key="1">
    <citation type="journal article" date="2019" name="Commun. Biol.">
        <title>The bagworm genome reveals a unique fibroin gene that provides high tensile strength.</title>
        <authorList>
            <person name="Kono N."/>
            <person name="Nakamura H."/>
            <person name="Ohtoshi R."/>
            <person name="Tomita M."/>
            <person name="Numata K."/>
            <person name="Arakawa K."/>
        </authorList>
    </citation>
    <scope>NUCLEOTIDE SEQUENCE [LARGE SCALE GENOMIC DNA]</scope>
</reference>
<sequence length="282" mass="31474">MDKLHISIGQINLQGARDATDEIFVSARELGLDLLAVQEHYQRANTRFMQASQAAVVVSSERTACVFLAELSNEYCSCIHIQTNAGNVYLVSANFKYSHRIEPHLEHLQHVINALKGKKIVICADTNTHSPVWHSRERQYIGRGSEAEERRTQLESFLAQNTLNVENREGQPPTYSGPGGTSNIDVTAMSRGIVVNEWKVIEGASLSDHQLIVAKVKIGEGWGSTTNEAATTGSLVRRFRDRDVNWDRFRTHLAARAEGMDERMSVEKYARELCGLIGDDPP</sequence>
<dbReference type="OrthoDB" id="7382669at2759"/>
<dbReference type="Proteomes" id="UP000299102">
    <property type="component" value="Unassembled WGS sequence"/>
</dbReference>
<evidence type="ECO:0000259" key="1">
    <source>
        <dbReference type="Pfam" id="PF14529"/>
    </source>
</evidence>
<protein>
    <submittedName>
        <fullName evidence="2">Retrovirus-related Pol polyprotein from type-1 retrotransposable element R1</fullName>
    </submittedName>
</protein>
<dbReference type="InterPro" id="IPR005135">
    <property type="entry name" value="Endo/exonuclease/phosphatase"/>
</dbReference>
<dbReference type="Gene3D" id="3.60.10.10">
    <property type="entry name" value="Endonuclease/exonuclease/phosphatase"/>
    <property type="match status" value="1"/>
</dbReference>
<gene>
    <name evidence="2" type="ORF">EVAR_86920_1</name>
</gene>